<dbReference type="OMA" id="FIHENCD"/>
<organism evidence="1 2">
    <name type="scientific">Paramecium primaurelia</name>
    <dbReference type="NCBI Taxonomy" id="5886"/>
    <lineage>
        <taxon>Eukaryota</taxon>
        <taxon>Sar</taxon>
        <taxon>Alveolata</taxon>
        <taxon>Ciliophora</taxon>
        <taxon>Intramacronucleata</taxon>
        <taxon>Oligohymenophorea</taxon>
        <taxon>Peniculida</taxon>
        <taxon>Parameciidae</taxon>
        <taxon>Paramecium</taxon>
    </lineage>
</organism>
<evidence type="ECO:0000313" key="1">
    <source>
        <dbReference type="EMBL" id="CAD8060353.1"/>
    </source>
</evidence>
<evidence type="ECO:0000313" key="2">
    <source>
        <dbReference type="Proteomes" id="UP000688137"/>
    </source>
</evidence>
<sequence>MKLVRLFHFSTVKFPYNFKGVKPIHDSSIEGYLNTIFGSNLSEGFLLAYQNLLESLTSSDYEEFIHENCDKNISKALIDGLKQIEKNGQKLKLVYNDKCQTNVMYGNSTLHFSCDHNQDLLDQKPDFVQGHGTKLAKMYKTGIDFKTMTVQRGIIEIAIYIRSPLFLSISGQEKFEEAYHRIDFRTHSTTRFSFIDAKILTEQIMQLQREKSPQAEAQIIIDSLGKDFTWKILNIDEYFK</sequence>
<name>A0A8S1L460_PARPR</name>
<keyword evidence="2" id="KW-1185">Reference proteome</keyword>
<accession>A0A8S1L460</accession>
<protein>
    <submittedName>
        <fullName evidence="1">Uncharacterized protein</fullName>
    </submittedName>
</protein>
<dbReference type="AlphaFoldDB" id="A0A8S1L460"/>
<gene>
    <name evidence="1" type="ORF">PPRIM_AZ9-3.1.T0300092</name>
</gene>
<dbReference type="Proteomes" id="UP000688137">
    <property type="component" value="Unassembled WGS sequence"/>
</dbReference>
<dbReference type="EMBL" id="CAJJDM010000029">
    <property type="protein sequence ID" value="CAD8060353.1"/>
    <property type="molecule type" value="Genomic_DNA"/>
</dbReference>
<proteinExistence type="predicted"/>
<comment type="caution">
    <text evidence="1">The sequence shown here is derived from an EMBL/GenBank/DDBJ whole genome shotgun (WGS) entry which is preliminary data.</text>
</comment>
<reference evidence="1" key="1">
    <citation type="submission" date="2021-01" db="EMBL/GenBank/DDBJ databases">
        <authorList>
            <consortium name="Genoscope - CEA"/>
            <person name="William W."/>
        </authorList>
    </citation>
    <scope>NUCLEOTIDE SEQUENCE</scope>
</reference>